<dbReference type="STRING" id="1196031.A361_02970"/>
<feature type="transmembrane region" description="Helical" evidence="1">
    <location>
        <begin position="30"/>
        <end position="47"/>
    </location>
</feature>
<sequence length="357" mass="40006">MSKIFTPFYICLLGIALLIGFSFTSHADKAFSIGLVAACAFIVLFIHELGHVIGGKLAGYTFLFLTVGPITIEKSPALKIVPNQSWLAFGGLASCMPDEINLTKMVKKHKWFVAGGPVFTLIAFVISLSIWAMTKAEMAMMLTVLNLAIFFATAIPFKGTFNSDGSVFLLLHKGGKEAQTYLAGLILLKEMMSPRTPSEWDEQLIQEAYKTEASPEAMTTAFLLFYYHLMNSNYEQASESIAAFKKLPITNKTKFRLQFASHIRQIDSFLSLEPDLTLIKTLHSNMYTIDKVSYKRSEAILAYLNRDAEKAYSLLDEVERTCRKGSTQYGYFHAELKLTEIIRNRMDSQNAQDCKAI</sequence>
<keyword evidence="1" id="KW-0472">Membrane</keyword>
<proteinExistence type="predicted"/>
<keyword evidence="1" id="KW-0812">Transmembrane</keyword>
<gene>
    <name evidence="2" type="ORF">A361_02970</name>
</gene>
<name>A0A160M6P6_9BACI</name>
<protein>
    <recommendedName>
        <fullName evidence="4">Peptidase M50 domain-containing protein</fullName>
    </recommendedName>
</protein>
<dbReference type="KEGG" id="bon:A361_02970"/>
<evidence type="ECO:0000313" key="2">
    <source>
        <dbReference type="EMBL" id="AND38129.1"/>
    </source>
</evidence>
<dbReference type="Proteomes" id="UP000077856">
    <property type="component" value="Chromosome"/>
</dbReference>
<evidence type="ECO:0000313" key="3">
    <source>
        <dbReference type="Proteomes" id="UP000077856"/>
    </source>
</evidence>
<accession>A0A160M6P6</accession>
<dbReference type="AlphaFoldDB" id="A0A160M6P6"/>
<feature type="transmembrane region" description="Helical" evidence="1">
    <location>
        <begin position="138"/>
        <end position="157"/>
    </location>
</feature>
<evidence type="ECO:0000256" key="1">
    <source>
        <dbReference type="SAM" id="Phobius"/>
    </source>
</evidence>
<dbReference type="eggNOG" id="COG1994">
    <property type="taxonomic scope" value="Bacteria"/>
</dbReference>
<organism evidence="2 3">
    <name type="scientific">Cytobacillus oceanisediminis 2691</name>
    <dbReference type="NCBI Taxonomy" id="1196031"/>
    <lineage>
        <taxon>Bacteria</taxon>
        <taxon>Bacillati</taxon>
        <taxon>Bacillota</taxon>
        <taxon>Bacilli</taxon>
        <taxon>Bacillales</taxon>
        <taxon>Bacillaceae</taxon>
        <taxon>Cytobacillus</taxon>
    </lineage>
</organism>
<dbReference type="RefSeq" id="WP_019381077.1">
    <property type="nucleotide sequence ID" value="NZ_CP015506.1"/>
</dbReference>
<dbReference type="EMBL" id="CP015506">
    <property type="protein sequence ID" value="AND38129.1"/>
    <property type="molecule type" value="Genomic_DNA"/>
</dbReference>
<feature type="transmembrane region" description="Helical" evidence="1">
    <location>
        <begin position="111"/>
        <end position="132"/>
    </location>
</feature>
<evidence type="ECO:0008006" key="4">
    <source>
        <dbReference type="Google" id="ProtNLM"/>
    </source>
</evidence>
<keyword evidence="1" id="KW-1133">Transmembrane helix</keyword>
<feature type="transmembrane region" description="Helical" evidence="1">
    <location>
        <begin position="6"/>
        <end position="23"/>
    </location>
</feature>
<reference evidence="2 3" key="1">
    <citation type="submission" date="2016-04" db="EMBL/GenBank/DDBJ databases">
        <title>Complete genome sequence of Bacillus oceanisediminis strain 2691.</title>
        <authorList>
            <person name="Jeong H."/>
            <person name="Kim H.J."/>
            <person name="Lee D.-W."/>
        </authorList>
    </citation>
    <scope>NUCLEOTIDE SEQUENCE [LARGE SCALE GENOMIC DNA]</scope>
    <source>
        <strain evidence="2 3">2691</strain>
    </source>
</reference>